<dbReference type="EMBL" id="KV918966">
    <property type="protein sequence ID" value="OSX74053.1"/>
    <property type="molecule type" value="Genomic_DNA"/>
</dbReference>
<feature type="compositionally biased region" description="Pro residues" evidence="1">
    <location>
        <begin position="188"/>
        <end position="202"/>
    </location>
</feature>
<keyword evidence="3" id="KW-1185">Reference proteome</keyword>
<feature type="compositionally biased region" description="Low complexity" evidence="1">
    <location>
        <begin position="211"/>
        <end position="231"/>
    </location>
</feature>
<name>A0A1X6P083_PORUM</name>
<feature type="compositionally biased region" description="Polar residues" evidence="1">
    <location>
        <begin position="238"/>
        <end position="254"/>
    </location>
</feature>
<evidence type="ECO:0000313" key="2">
    <source>
        <dbReference type="EMBL" id="OSX74053.1"/>
    </source>
</evidence>
<feature type="region of interest" description="Disordered" evidence="1">
    <location>
        <begin position="267"/>
        <end position="324"/>
    </location>
</feature>
<sequence length="357" mass="35871">MAGMSTSGREVIKAVGRDILAAAGAGDVVAVETGVADDLSVVSFKVGSHSPMTRIAAQWGERQQSQRPNMSHSAAPPPPPPLTIAFSNAAPLPSGELRDSACAANPPSSAQARTPAALVATQTGRFMSRPITRPRASAAAARRKRAAHGSRTSTGRQWCFPTGAAARGCRAARGGCAATGVDRRHLHSPPPPALVPTIPGLPRPHHHNDSDSTSALRTATAATTATSTNADVCGGSENMATATSSVEGPATSPTAAAARSAVGAARIAGGGTRGGRCGGGDGLGCRRRQRPRGSGGRRGDGTGGGVSHGGANRTGHGGSAGRGRDGGVASLCAFPVYGGGGWRWTTGRRRPRQTRAT</sequence>
<organism evidence="2 3">
    <name type="scientific">Porphyra umbilicalis</name>
    <name type="common">Purple laver</name>
    <name type="synonym">Red alga</name>
    <dbReference type="NCBI Taxonomy" id="2786"/>
    <lineage>
        <taxon>Eukaryota</taxon>
        <taxon>Rhodophyta</taxon>
        <taxon>Bangiophyceae</taxon>
        <taxon>Bangiales</taxon>
        <taxon>Bangiaceae</taxon>
        <taxon>Porphyra</taxon>
    </lineage>
</organism>
<evidence type="ECO:0000313" key="3">
    <source>
        <dbReference type="Proteomes" id="UP000218209"/>
    </source>
</evidence>
<feature type="compositionally biased region" description="Gly residues" evidence="1">
    <location>
        <begin position="293"/>
        <end position="308"/>
    </location>
</feature>
<protein>
    <submittedName>
        <fullName evidence="2">Uncharacterized protein</fullName>
    </submittedName>
</protein>
<feature type="region of interest" description="Disordered" evidence="1">
    <location>
        <begin position="59"/>
        <end position="83"/>
    </location>
</feature>
<feature type="region of interest" description="Disordered" evidence="1">
    <location>
        <begin position="182"/>
        <end position="254"/>
    </location>
</feature>
<reference evidence="2 3" key="1">
    <citation type="submission" date="2017-03" db="EMBL/GenBank/DDBJ databases">
        <title>WGS assembly of Porphyra umbilicalis.</title>
        <authorList>
            <person name="Brawley S.H."/>
            <person name="Blouin N.A."/>
            <person name="Ficko-Blean E."/>
            <person name="Wheeler G.L."/>
            <person name="Lohr M."/>
            <person name="Goodson H.V."/>
            <person name="Jenkins J.W."/>
            <person name="Blaby-Haas C.E."/>
            <person name="Helliwell K.E."/>
            <person name="Chan C."/>
            <person name="Marriage T."/>
            <person name="Bhattacharya D."/>
            <person name="Klein A.S."/>
            <person name="Badis Y."/>
            <person name="Brodie J."/>
            <person name="Cao Y."/>
            <person name="Collen J."/>
            <person name="Dittami S.M."/>
            <person name="Gachon C.M."/>
            <person name="Green B.R."/>
            <person name="Karpowicz S."/>
            <person name="Kim J.W."/>
            <person name="Kudahl U."/>
            <person name="Lin S."/>
            <person name="Michel G."/>
            <person name="Mittag M."/>
            <person name="Olson B.J."/>
            <person name="Pangilinan J."/>
            <person name="Peng Y."/>
            <person name="Qiu H."/>
            <person name="Shu S."/>
            <person name="Singer J.T."/>
            <person name="Smith A.G."/>
            <person name="Sprecher B.N."/>
            <person name="Wagner V."/>
            <person name="Wang W."/>
            <person name="Wang Z.-Y."/>
            <person name="Yan J."/>
            <person name="Yarish C."/>
            <person name="Zoeuner-Riek S."/>
            <person name="Zhuang Y."/>
            <person name="Zou Y."/>
            <person name="Lindquist E.A."/>
            <person name="Grimwood J."/>
            <person name="Barry K."/>
            <person name="Rokhsar D.S."/>
            <person name="Schmutz J."/>
            <person name="Stiller J.W."/>
            <person name="Grossman A.R."/>
            <person name="Prochnik S.E."/>
        </authorList>
    </citation>
    <scope>NUCLEOTIDE SEQUENCE [LARGE SCALE GENOMIC DNA]</scope>
    <source>
        <strain evidence="2">4086291</strain>
    </source>
</reference>
<feature type="compositionally biased region" description="Polar residues" evidence="1">
    <location>
        <begin position="61"/>
        <end position="72"/>
    </location>
</feature>
<dbReference type="Proteomes" id="UP000218209">
    <property type="component" value="Unassembled WGS sequence"/>
</dbReference>
<dbReference type="AlphaFoldDB" id="A0A1X6P083"/>
<accession>A0A1X6P083</accession>
<evidence type="ECO:0000256" key="1">
    <source>
        <dbReference type="SAM" id="MobiDB-lite"/>
    </source>
</evidence>
<feature type="compositionally biased region" description="Gly residues" evidence="1">
    <location>
        <begin position="268"/>
        <end position="283"/>
    </location>
</feature>
<feature type="region of interest" description="Disordered" evidence="1">
    <location>
        <begin position="96"/>
        <end position="154"/>
    </location>
</feature>
<gene>
    <name evidence="2" type="ORF">BU14_0312s0007</name>
</gene>
<proteinExistence type="predicted"/>